<evidence type="ECO:0000256" key="9">
    <source>
        <dbReference type="RuleBase" id="RU364020"/>
    </source>
</evidence>
<name>A0A6J8D177_MYTCO</name>
<sequence>MRRNAIKRYVFFLFLMTTIILISLGLHGNIVTQQNSWTVTGDMLIRHTDEKIQKDPNLKIFNDRRITMIDACSSNETSYTAKNTEGTLRNHFVIDRKHKFIYCAMEKIGSTFWRRLFQIISGSSKKKSPFDIPPGAALGGHQETFKTLSFDDIHSVLSSSKKFIIVRDPYARLYSGYMDKLFSANLMFWESIGKFGVETFRDKPSNISKKCGHDLTFTEFIKYFIHSETHNKRRDGHFLPMYDHCRPCEIKYDIIAKMESMSKDTLSVLEILNMTELHDTLEKQFTEDTREDSFIDQTKILFGSFAKTKNCLSIYENQKRMWTKFKSRGLISKYAEFPFQESESESLTKEKYIKALKQAVKESKDNVKSKQYRNDYLHEAFMSVPKDVLKRLHVILRTDCLIFGYDCGSHLWVKNAFH</sequence>
<accession>A0A6J8D177</accession>
<protein>
    <recommendedName>
        <fullName evidence="9">Carbohydrate sulfotransferase</fullName>
        <ecNumber evidence="9">2.8.2.-</ecNumber>
    </recommendedName>
</protein>
<evidence type="ECO:0000256" key="2">
    <source>
        <dbReference type="ARBA" id="ARBA00006339"/>
    </source>
</evidence>
<comment type="similarity">
    <text evidence="2 9">Belongs to the sulfotransferase 2 family.</text>
</comment>
<keyword evidence="8 9" id="KW-0325">Glycoprotein</keyword>
<keyword evidence="11" id="KW-1185">Reference proteome</keyword>
<evidence type="ECO:0000256" key="6">
    <source>
        <dbReference type="ARBA" id="ARBA00023034"/>
    </source>
</evidence>
<dbReference type="InterPro" id="IPR018011">
    <property type="entry name" value="Carb_sulfotrans_8-10"/>
</dbReference>
<dbReference type="Proteomes" id="UP000507470">
    <property type="component" value="Unassembled WGS sequence"/>
</dbReference>
<evidence type="ECO:0000256" key="5">
    <source>
        <dbReference type="ARBA" id="ARBA00022989"/>
    </source>
</evidence>
<proteinExistence type="inferred from homology"/>
<comment type="subcellular location">
    <subcellularLocation>
        <location evidence="1 9">Golgi apparatus membrane</location>
        <topology evidence="1 9">Single-pass type II membrane protein</topology>
    </subcellularLocation>
</comment>
<keyword evidence="3 9" id="KW-0808">Transferase</keyword>
<dbReference type="OrthoDB" id="2019940at2759"/>
<dbReference type="EMBL" id="CACVKT020006497">
    <property type="protein sequence ID" value="CAC5402468.1"/>
    <property type="molecule type" value="Genomic_DNA"/>
</dbReference>
<gene>
    <name evidence="10" type="ORF">MCOR_36407</name>
</gene>
<dbReference type="AlphaFoldDB" id="A0A6J8D177"/>
<dbReference type="EC" id="2.8.2.-" evidence="9"/>
<dbReference type="InterPro" id="IPR005331">
    <property type="entry name" value="Sulfotransferase"/>
</dbReference>
<organism evidence="10 11">
    <name type="scientific">Mytilus coruscus</name>
    <name type="common">Sea mussel</name>
    <dbReference type="NCBI Taxonomy" id="42192"/>
    <lineage>
        <taxon>Eukaryota</taxon>
        <taxon>Metazoa</taxon>
        <taxon>Spiralia</taxon>
        <taxon>Lophotrochozoa</taxon>
        <taxon>Mollusca</taxon>
        <taxon>Bivalvia</taxon>
        <taxon>Autobranchia</taxon>
        <taxon>Pteriomorphia</taxon>
        <taxon>Mytilida</taxon>
        <taxon>Mytiloidea</taxon>
        <taxon>Mytilidae</taxon>
        <taxon>Mytilinae</taxon>
        <taxon>Mytilus</taxon>
    </lineage>
</organism>
<evidence type="ECO:0000256" key="3">
    <source>
        <dbReference type="ARBA" id="ARBA00022679"/>
    </source>
</evidence>
<evidence type="ECO:0000256" key="7">
    <source>
        <dbReference type="ARBA" id="ARBA00023136"/>
    </source>
</evidence>
<dbReference type="GO" id="GO:0008146">
    <property type="term" value="F:sulfotransferase activity"/>
    <property type="evidence" value="ECO:0007669"/>
    <property type="project" value="InterPro"/>
</dbReference>
<dbReference type="GO" id="GO:0000139">
    <property type="term" value="C:Golgi membrane"/>
    <property type="evidence" value="ECO:0007669"/>
    <property type="project" value="UniProtKB-SubCell"/>
</dbReference>
<dbReference type="PANTHER" id="PTHR12137:SF63">
    <property type="entry name" value="CARBOHYDRATE SULFOTRANSFERASE"/>
    <property type="match status" value="1"/>
</dbReference>
<keyword evidence="6 9" id="KW-0333">Golgi apparatus</keyword>
<keyword evidence="7" id="KW-0472">Membrane</keyword>
<keyword evidence="5" id="KW-1133">Transmembrane helix</keyword>
<keyword evidence="4" id="KW-0812">Transmembrane</keyword>
<evidence type="ECO:0000256" key="1">
    <source>
        <dbReference type="ARBA" id="ARBA00004323"/>
    </source>
</evidence>
<keyword evidence="9" id="KW-0735">Signal-anchor</keyword>
<dbReference type="GO" id="GO:0016051">
    <property type="term" value="P:carbohydrate biosynthetic process"/>
    <property type="evidence" value="ECO:0007669"/>
    <property type="project" value="InterPro"/>
</dbReference>
<evidence type="ECO:0000256" key="4">
    <source>
        <dbReference type="ARBA" id="ARBA00022692"/>
    </source>
</evidence>
<evidence type="ECO:0000313" key="10">
    <source>
        <dbReference type="EMBL" id="CAC5402468.1"/>
    </source>
</evidence>
<keyword evidence="9" id="KW-0119">Carbohydrate metabolism</keyword>
<dbReference type="PANTHER" id="PTHR12137">
    <property type="entry name" value="CARBOHYDRATE SULFOTRANSFERASE"/>
    <property type="match status" value="1"/>
</dbReference>
<reference evidence="10 11" key="1">
    <citation type="submission" date="2020-06" db="EMBL/GenBank/DDBJ databases">
        <authorList>
            <person name="Li R."/>
            <person name="Bekaert M."/>
        </authorList>
    </citation>
    <scope>NUCLEOTIDE SEQUENCE [LARGE SCALE GENOMIC DNA]</scope>
    <source>
        <strain evidence="11">wild</strain>
    </source>
</reference>
<evidence type="ECO:0000313" key="11">
    <source>
        <dbReference type="Proteomes" id="UP000507470"/>
    </source>
</evidence>
<dbReference type="Pfam" id="PF03567">
    <property type="entry name" value="Sulfotransfer_2"/>
    <property type="match status" value="1"/>
</dbReference>
<evidence type="ECO:0000256" key="8">
    <source>
        <dbReference type="ARBA" id="ARBA00023180"/>
    </source>
</evidence>